<evidence type="ECO:0000313" key="3">
    <source>
        <dbReference type="Proteomes" id="UP001247620"/>
    </source>
</evidence>
<gene>
    <name evidence="2" type="ORF">J2W55_002329</name>
</gene>
<keyword evidence="3" id="KW-1185">Reference proteome</keyword>
<name>A0ABU1TAR5_9SPHI</name>
<dbReference type="Gene3D" id="3.30.470.30">
    <property type="entry name" value="DNA ligase/mRNA capping enzyme"/>
    <property type="match status" value="1"/>
</dbReference>
<evidence type="ECO:0000259" key="1">
    <source>
        <dbReference type="Pfam" id="PF16542"/>
    </source>
</evidence>
<dbReference type="EMBL" id="JAVDUU010000002">
    <property type="protein sequence ID" value="MDR6942487.1"/>
    <property type="molecule type" value="Genomic_DNA"/>
</dbReference>
<sequence>MRAGSGEGMVIKPYNFIERDGKGLIQPAIKIRGKEYLRIIYGPEYTALENIVCLKSHGLNAKRGLAMRESGSRVWGFASPDSGQR</sequence>
<dbReference type="Proteomes" id="UP001247620">
    <property type="component" value="Unassembled WGS sequence"/>
</dbReference>
<reference evidence="2 3" key="1">
    <citation type="submission" date="2023-07" db="EMBL/GenBank/DDBJ databases">
        <title>Sorghum-associated microbial communities from plants grown in Nebraska, USA.</title>
        <authorList>
            <person name="Schachtman D."/>
        </authorList>
    </citation>
    <scope>NUCLEOTIDE SEQUENCE [LARGE SCALE GENOMIC DNA]</scope>
    <source>
        <strain evidence="2 3">3262</strain>
    </source>
</reference>
<accession>A0ABU1TAR5</accession>
<comment type="caution">
    <text evidence="2">The sequence shown here is derived from an EMBL/GenBank/DDBJ whole genome shotgun (WGS) entry which is preliminary data.</text>
</comment>
<organism evidence="2 3">
    <name type="scientific">Mucilaginibacter pocheonensis</name>
    <dbReference type="NCBI Taxonomy" id="398050"/>
    <lineage>
        <taxon>Bacteria</taxon>
        <taxon>Pseudomonadati</taxon>
        <taxon>Bacteroidota</taxon>
        <taxon>Sphingobacteriia</taxon>
        <taxon>Sphingobacteriales</taxon>
        <taxon>Sphingobacteriaceae</taxon>
        <taxon>Mucilaginibacter</taxon>
    </lineage>
</organism>
<dbReference type="Pfam" id="PF16542">
    <property type="entry name" value="PNKP_ligase"/>
    <property type="match status" value="1"/>
</dbReference>
<dbReference type="InterPro" id="IPR032380">
    <property type="entry name" value="PNKP_ligase_dom"/>
</dbReference>
<proteinExistence type="predicted"/>
<evidence type="ECO:0000313" key="2">
    <source>
        <dbReference type="EMBL" id="MDR6942487.1"/>
    </source>
</evidence>
<dbReference type="RefSeq" id="WP_310095749.1">
    <property type="nucleotide sequence ID" value="NZ_JAVDUU010000002.1"/>
</dbReference>
<feature type="domain" description="Polynucleotide kinase-phosphatase ligase" evidence="1">
    <location>
        <begin position="4"/>
        <end position="69"/>
    </location>
</feature>
<protein>
    <recommendedName>
        <fullName evidence="1">Polynucleotide kinase-phosphatase ligase domain-containing protein</fullName>
    </recommendedName>
</protein>